<dbReference type="Pfam" id="PF13565">
    <property type="entry name" value="HTH_32"/>
    <property type="match status" value="1"/>
</dbReference>
<name>X1LAC6_9ZZZZ</name>
<comment type="caution">
    <text evidence="1">The sequence shown here is derived from an EMBL/GenBank/DDBJ whole genome shotgun (WGS) entry which is preliminary data.</text>
</comment>
<proteinExistence type="predicted"/>
<organism evidence="1">
    <name type="scientific">marine sediment metagenome</name>
    <dbReference type="NCBI Taxonomy" id="412755"/>
    <lineage>
        <taxon>unclassified sequences</taxon>
        <taxon>metagenomes</taxon>
        <taxon>ecological metagenomes</taxon>
    </lineage>
</organism>
<dbReference type="InterPro" id="IPR009057">
    <property type="entry name" value="Homeodomain-like_sf"/>
</dbReference>
<gene>
    <name evidence="1" type="ORF">S06H3_22817</name>
</gene>
<sequence length="136" mass="16256">MGRDAKEEILSLEKMMKNEKDPKAKDRLRGIFLLKKNYNRSEVAEIIGVTERTLYNWEYRYIKQGYEGLKSKPIPGRDTFLDDFDMKKLKGLLEKREHWTSKEVQLLIKEEFGRVFVPRHIPRILRKLGMHCAKPY</sequence>
<dbReference type="SUPFAM" id="SSF46689">
    <property type="entry name" value="Homeodomain-like"/>
    <property type="match status" value="1"/>
</dbReference>
<protein>
    <submittedName>
        <fullName evidence="1">Uncharacterized protein</fullName>
    </submittedName>
</protein>
<dbReference type="EMBL" id="BARV01012274">
    <property type="protein sequence ID" value="GAI02816.1"/>
    <property type="molecule type" value="Genomic_DNA"/>
</dbReference>
<evidence type="ECO:0000313" key="1">
    <source>
        <dbReference type="EMBL" id="GAI02816.1"/>
    </source>
</evidence>
<feature type="non-terminal residue" evidence="1">
    <location>
        <position position="136"/>
    </location>
</feature>
<accession>X1LAC6</accession>
<reference evidence="1" key="1">
    <citation type="journal article" date="2014" name="Front. Microbiol.">
        <title>High frequency of phylogenetically diverse reductive dehalogenase-homologous genes in deep subseafloor sedimentary metagenomes.</title>
        <authorList>
            <person name="Kawai M."/>
            <person name="Futagami T."/>
            <person name="Toyoda A."/>
            <person name="Takaki Y."/>
            <person name="Nishi S."/>
            <person name="Hori S."/>
            <person name="Arai W."/>
            <person name="Tsubouchi T."/>
            <person name="Morono Y."/>
            <person name="Uchiyama I."/>
            <person name="Ito T."/>
            <person name="Fujiyama A."/>
            <person name="Inagaki F."/>
            <person name="Takami H."/>
        </authorList>
    </citation>
    <scope>NUCLEOTIDE SEQUENCE</scope>
    <source>
        <strain evidence="1">Expedition CK06-06</strain>
    </source>
</reference>
<dbReference type="AlphaFoldDB" id="X1LAC6"/>